<protein>
    <recommendedName>
        <fullName evidence="8">Type IV secretion system coupling protein TraD DNA-binding domain-containing protein</fullName>
    </recommendedName>
</protein>
<evidence type="ECO:0000259" key="8">
    <source>
        <dbReference type="Pfam" id="PF10412"/>
    </source>
</evidence>
<dbReference type="InterPro" id="IPR027417">
    <property type="entry name" value="P-loop_NTPase"/>
</dbReference>
<dbReference type="RefSeq" id="WP_008252817.1">
    <property type="nucleotide sequence ID" value="NZ_CP014544.1"/>
</dbReference>
<dbReference type="PANTHER" id="PTHR37937:SF1">
    <property type="entry name" value="CONJUGATIVE TRANSFER: DNA TRANSPORT"/>
    <property type="match status" value="1"/>
</dbReference>
<dbReference type="InterPro" id="IPR019476">
    <property type="entry name" value="T4SS_TraD_DNA-bd"/>
</dbReference>
<reference evidence="9 10" key="1">
    <citation type="submission" date="2015-12" db="EMBL/GenBank/DDBJ databases">
        <authorList>
            <person name="Shamseldin A."/>
            <person name="Moawad H."/>
            <person name="Abd El-Rahim W.M."/>
            <person name="Sadowsky M.J."/>
        </authorList>
    </citation>
    <scope>NUCLEOTIDE SEQUENCE [LARGE SCALE GENOMIC DNA]</scope>
    <source>
        <strain evidence="9 10">SM2</strain>
    </source>
</reference>
<dbReference type="EMBL" id="CP014544">
    <property type="protein sequence ID" value="AMO70061.1"/>
    <property type="molecule type" value="Genomic_DNA"/>
</dbReference>
<sequence length="532" mass="58610">MDNSLHIFVIAAVMHAGGLMLFFEHWRLWILSNVGIVGTCFYVSSQNNSAIRIFEDLDLAHLALFGSICVLGLTYFLVQQISDGTNVIRGTKLKSKSEINKISTIKSRDFISLSGAKIPLTKNEGMMFCVAGETGSGKTQAILSIMKQLIEKGDRLVVFDPSGDLMKYLYSNNDIILSTEDERSVNWSPFAEIRMPSDCLTISEGLISNQTGEAASWYENAQQYTSDLMATCLKNGQTSNADLIELLSKTPNATLRELLADTPSSRFTDSGADRQLASIQGIASSNLRCLRELNPMTNDSGFSLKAYCEGHSSCQNLWLPYSDISASLTSPLRRCWARIIIRTLMSAKDPSQGRNKRTWLIVDEIASNSALDDLNLAASRGRKYGLGVIAGMQSASQLNEIFGADGARSLLSNFSNSLILRSPESETAKLLAATIGQQEISRTVHRGESRYEQTRELRDVSLPAEIMSLPDRTGYLKVGAAGWTKIVVPIIAKNLKVRTRFQYRTTTSLPNKNDGSLNREPDPTNSINLDEI</sequence>
<evidence type="ECO:0000256" key="1">
    <source>
        <dbReference type="ARBA" id="ARBA00004651"/>
    </source>
</evidence>
<dbReference type="GO" id="GO:0005886">
    <property type="term" value="C:plasma membrane"/>
    <property type="evidence" value="ECO:0007669"/>
    <property type="project" value="UniProtKB-SubCell"/>
</dbReference>
<feature type="transmembrane region" description="Helical" evidence="7">
    <location>
        <begin position="5"/>
        <end position="22"/>
    </location>
</feature>
<dbReference type="Proteomes" id="UP000074119">
    <property type="component" value="Chromosome"/>
</dbReference>
<gene>
    <name evidence="9" type="ORF">AZF00_17910</name>
</gene>
<dbReference type="Pfam" id="PF10412">
    <property type="entry name" value="TrwB_AAD_bind"/>
    <property type="match status" value="1"/>
</dbReference>
<evidence type="ECO:0000256" key="7">
    <source>
        <dbReference type="SAM" id="Phobius"/>
    </source>
</evidence>
<keyword evidence="4 7" id="KW-1133">Transmembrane helix</keyword>
<comment type="subcellular location">
    <subcellularLocation>
        <location evidence="1">Cell membrane</location>
        <topology evidence="1">Multi-pass membrane protein</topology>
    </subcellularLocation>
</comment>
<evidence type="ECO:0000256" key="3">
    <source>
        <dbReference type="ARBA" id="ARBA00022692"/>
    </source>
</evidence>
<dbReference type="KEGG" id="zal:AZF00_17910"/>
<feature type="transmembrane region" description="Helical" evidence="7">
    <location>
        <begin position="28"/>
        <end position="45"/>
    </location>
</feature>
<dbReference type="InterPro" id="IPR051539">
    <property type="entry name" value="T4SS-coupling_protein"/>
</dbReference>
<evidence type="ECO:0000313" key="9">
    <source>
        <dbReference type="EMBL" id="AMO70061.1"/>
    </source>
</evidence>
<feature type="compositionally biased region" description="Polar residues" evidence="6">
    <location>
        <begin position="507"/>
        <end position="516"/>
    </location>
</feature>
<feature type="region of interest" description="Disordered" evidence="6">
    <location>
        <begin position="507"/>
        <end position="532"/>
    </location>
</feature>
<keyword evidence="5 7" id="KW-0472">Membrane</keyword>
<accession>A0A127M9Y3</accession>
<evidence type="ECO:0000256" key="5">
    <source>
        <dbReference type="ARBA" id="ARBA00023136"/>
    </source>
</evidence>
<name>A0A127M9Y3_9GAMM</name>
<proteinExistence type="predicted"/>
<keyword evidence="3 7" id="KW-0812">Transmembrane</keyword>
<feature type="transmembrane region" description="Helical" evidence="7">
    <location>
        <begin position="57"/>
        <end position="78"/>
    </location>
</feature>
<evidence type="ECO:0000256" key="2">
    <source>
        <dbReference type="ARBA" id="ARBA00022475"/>
    </source>
</evidence>
<evidence type="ECO:0000313" key="10">
    <source>
        <dbReference type="Proteomes" id="UP000074119"/>
    </source>
</evidence>
<dbReference type="SUPFAM" id="SSF52540">
    <property type="entry name" value="P-loop containing nucleoside triphosphate hydrolases"/>
    <property type="match status" value="1"/>
</dbReference>
<evidence type="ECO:0000256" key="4">
    <source>
        <dbReference type="ARBA" id="ARBA00022989"/>
    </source>
</evidence>
<feature type="domain" description="Type IV secretion system coupling protein TraD DNA-binding" evidence="8">
    <location>
        <begin position="116"/>
        <end position="478"/>
    </location>
</feature>
<evidence type="ECO:0000256" key="6">
    <source>
        <dbReference type="SAM" id="MobiDB-lite"/>
    </source>
</evidence>
<keyword evidence="2" id="KW-1003">Cell membrane</keyword>
<organism evidence="9 10">
    <name type="scientific">Zhongshania aliphaticivorans</name>
    <dbReference type="NCBI Taxonomy" id="1470434"/>
    <lineage>
        <taxon>Bacteria</taxon>
        <taxon>Pseudomonadati</taxon>
        <taxon>Pseudomonadota</taxon>
        <taxon>Gammaproteobacteria</taxon>
        <taxon>Cellvibrionales</taxon>
        <taxon>Spongiibacteraceae</taxon>
        <taxon>Zhongshania</taxon>
    </lineage>
</organism>
<dbReference type="Gene3D" id="1.10.8.80">
    <property type="entry name" value="Magnesium chelatase subunit I, C-Terminal domain"/>
    <property type="match status" value="1"/>
</dbReference>
<dbReference type="STRING" id="1470434.AZF00_17910"/>
<feature type="compositionally biased region" description="Polar residues" evidence="6">
    <location>
        <begin position="523"/>
        <end position="532"/>
    </location>
</feature>
<dbReference type="Gene3D" id="3.40.50.300">
    <property type="entry name" value="P-loop containing nucleotide triphosphate hydrolases"/>
    <property type="match status" value="2"/>
</dbReference>
<dbReference type="PANTHER" id="PTHR37937">
    <property type="entry name" value="CONJUGATIVE TRANSFER: DNA TRANSPORT"/>
    <property type="match status" value="1"/>
</dbReference>
<dbReference type="AlphaFoldDB" id="A0A127M9Y3"/>
<dbReference type="CDD" id="cd01127">
    <property type="entry name" value="TrwB_TraG_TraD_VirD4"/>
    <property type="match status" value="1"/>
</dbReference>